<dbReference type="SUPFAM" id="SSF53335">
    <property type="entry name" value="S-adenosyl-L-methionine-dependent methyltransferases"/>
    <property type="match status" value="1"/>
</dbReference>
<organism evidence="2 3">
    <name type="scientific">Lachnellula suecica</name>
    <dbReference type="NCBI Taxonomy" id="602035"/>
    <lineage>
        <taxon>Eukaryota</taxon>
        <taxon>Fungi</taxon>
        <taxon>Dikarya</taxon>
        <taxon>Ascomycota</taxon>
        <taxon>Pezizomycotina</taxon>
        <taxon>Leotiomycetes</taxon>
        <taxon>Helotiales</taxon>
        <taxon>Lachnaceae</taxon>
        <taxon>Lachnellula</taxon>
    </lineage>
</organism>
<feature type="compositionally biased region" description="Polar residues" evidence="1">
    <location>
        <begin position="1"/>
        <end position="15"/>
    </location>
</feature>
<reference evidence="2 3" key="1">
    <citation type="submission" date="2018-05" db="EMBL/GenBank/DDBJ databases">
        <title>Genome sequencing and assembly of the regulated plant pathogen Lachnellula willkommii and related sister species for the development of diagnostic species identification markers.</title>
        <authorList>
            <person name="Giroux E."/>
            <person name="Bilodeau G."/>
        </authorList>
    </citation>
    <scope>NUCLEOTIDE SEQUENCE [LARGE SCALE GENOMIC DNA]</scope>
    <source>
        <strain evidence="2 3">CBS 268.59</strain>
    </source>
</reference>
<dbReference type="PANTHER" id="PTHR43591:SF102">
    <property type="entry name" value="S-ADENOSYL-L-METHIONINE-DEPENDENT METHYLTRANSFERASE"/>
    <property type="match status" value="1"/>
</dbReference>
<name>A0A8T9CDH2_9HELO</name>
<dbReference type="Proteomes" id="UP000469558">
    <property type="component" value="Unassembled WGS sequence"/>
</dbReference>
<dbReference type="PANTHER" id="PTHR43591">
    <property type="entry name" value="METHYLTRANSFERASE"/>
    <property type="match status" value="1"/>
</dbReference>
<protein>
    <submittedName>
        <fullName evidence="2">Secondary metabolism regulator laeA</fullName>
    </submittedName>
</protein>
<dbReference type="CDD" id="cd02440">
    <property type="entry name" value="AdoMet_MTases"/>
    <property type="match status" value="1"/>
</dbReference>
<sequence length="360" mass="40961">MNGLGNESTSDSLPGNSGMPPANIQSDVVGENTEIETDASNADVTDEGVADMRTTQRLSTTTAGSEVFNHFEEHGRTYHAYKPGKYLLPNDEKEQDRLDLQHHLWLLTLGNERLYLAPIAEQLRTVGGGKVLDMCTGTGIWAIDFADQHPATEVIGIDLSPIQPKHVPPTLKFEIDDLEEPWIFNEKFTFIHGRMLFSCFSNPVGVIGQGFRNLQPGGFLEIQDALLWFRCDERSLEGTAMEMWEKKLHDAAWRCGKDWACPTKYKQYMEDAGFIGVKEVHYRWPINPWPTDQHEKEKGKWSLQNLLLGLESISMALMTRYLGMSEHEVREVIKRMEKEIKNRKIHAYIPISVVYGQKPK</sequence>
<gene>
    <name evidence="2" type="primary">laeA_4</name>
    <name evidence="2" type="ORF">LSUE1_G004524</name>
</gene>
<dbReference type="GO" id="GO:0008168">
    <property type="term" value="F:methyltransferase activity"/>
    <property type="evidence" value="ECO:0007669"/>
    <property type="project" value="TreeGrafter"/>
</dbReference>
<dbReference type="Pfam" id="PF13489">
    <property type="entry name" value="Methyltransf_23"/>
    <property type="match status" value="1"/>
</dbReference>
<feature type="region of interest" description="Disordered" evidence="1">
    <location>
        <begin position="1"/>
        <end position="61"/>
    </location>
</feature>
<evidence type="ECO:0000313" key="3">
    <source>
        <dbReference type="Proteomes" id="UP000469558"/>
    </source>
</evidence>
<dbReference type="OrthoDB" id="2013972at2759"/>
<dbReference type="Gene3D" id="3.40.50.150">
    <property type="entry name" value="Vaccinia Virus protein VP39"/>
    <property type="match status" value="1"/>
</dbReference>
<keyword evidence="3" id="KW-1185">Reference proteome</keyword>
<comment type="caution">
    <text evidence="2">The sequence shown here is derived from an EMBL/GenBank/DDBJ whole genome shotgun (WGS) entry which is preliminary data.</text>
</comment>
<proteinExistence type="predicted"/>
<accession>A0A8T9CDH2</accession>
<evidence type="ECO:0000256" key="1">
    <source>
        <dbReference type="SAM" id="MobiDB-lite"/>
    </source>
</evidence>
<evidence type="ECO:0000313" key="2">
    <source>
        <dbReference type="EMBL" id="TVY80933.1"/>
    </source>
</evidence>
<dbReference type="AlphaFoldDB" id="A0A8T9CDH2"/>
<dbReference type="InterPro" id="IPR029063">
    <property type="entry name" value="SAM-dependent_MTases_sf"/>
</dbReference>
<dbReference type="EMBL" id="QGMK01000580">
    <property type="protein sequence ID" value="TVY80933.1"/>
    <property type="molecule type" value="Genomic_DNA"/>
</dbReference>